<dbReference type="GO" id="GO:0006801">
    <property type="term" value="P:superoxide metabolic process"/>
    <property type="evidence" value="ECO:0007669"/>
    <property type="project" value="InterPro"/>
</dbReference>
<dbReference type="InterPro" id="IPR010895">
    <property type="entry name" value="CHRD"/>
</dbReference>
<organism evidence="4 5">
    <name type="scientific">Deinococcus yavapaiensis KR-236</name>
    <dbReference type="NCBI Taxonomy" id="694435"/>
    <lineage>
        <taxon>Bacteria</taxon>
        <taxon>Thermotogati</taxon>
        <taxon>Deinococcota</taxon>
        <taxon>Deinococci</taxon>
        <taxon>Deinococcales</taxon>
        <taxon>Deinococcaceae</taxon>
        <taxon>Deinococcus</taxon>
    </lineage>
</organism>
<feature type="chain" id="PRO_5016408546" evidence="2">
    <location>
        <begin position="28"/>
        <end position="146"/>
    </location>
</feature>
<dbReference type="PROSITE" id="PS51257">
    <property type="entry name" value="PROKAR_LIPOPROTEIN"/>
    <property type="match status" value="1"/>
</dbReference>
<dbReference type="EMBL" id="QJSX01000017">
    <property type="protein sequence ID" value="PYE50523.1"/>
    <property type="molecule type" value="Genomic_DNA"/>
</dbReference>
<gene>
    <name evidence="4" type="ORF">DES52_11741</name>
</gene>
<dbReference type="Pfam" id="PF07452">
    <property type="entry name" value="CHRD"/>
    <property type="match status" value="1"/>
</dbReference>
<feature type="signal peptide" evidence="2">
    <location>
        <begin position="1"/>
        <end position="27"/>
    </location>
</feature>
<dbReference type="Proteomes" id="UP000248326">
    <property type="component" value="Unassembled WGS sequence"/>
</dbReference>
<accession>A0A318S4X7</accession>
<proteinExistence type="inferred from homology"/>
<comment type="similarity">
    <text evidence="1">Belongs to the Cu-Zn superoxide dismutase family.</text>
</comment>
<sequence length="146" mass="14812">MNAGKLGLTLVMTALLGSCMMTPRSLAFRHNPVPADAAANGTAVVTTDLYGAVTTTLTLSGLTPNKAYAAHYHAFGPASSTDPCASNGPVSVGFPPFTADAMGNARVSVTSELAKITGDAGAYINVHFADDLTVIPLCAPIKTSKG</sequence>
<evidence type="ECO:0000256" key="1">
    <source>
        <dbReference type="ARBA" id="ARBA00010457"/>
    </source>
</evidence>
<name>A0A318S4X7_9DEIO</name>
<protein>
    <submittedName>
        <fullName evidence="4">CHRD domain-containing protein</fullName>
    </submittedName>
</protein>
<dbReference type="OrthoDB" id="9757546at2"/>
<dbReference type="GO" id="GO:0046872">
    <property type="term" value="F:metal ion binding"/>
    <property type="evidence" value="ECO:0007669"/>
    <property type="project" value="InterPro"/>
</dbReference>
<evidence type="ECO:0000256" key="2">
    <source>
        <dbReference type="SAM" id="SignalP"/>
    </source>
</evidence>
<comment type="caution">
    <text evidence="4">The sequence shown here is derived from an EMBL/GenBank/DDBJ whole genome shotgun (WGS) entry which is preliminary data.</text>
</comment>
<dbReference type="RefSeq" id="WP_110888288.1">
    <property type="nucleotide sequence ID" value="NZ_QJSX01000017.1"/>
</dbReference>
<dbReference type="SUPFAM" id="SSF49329">
    <property type="entry name" value="Cu,Zn superoxide dismutase-like"/>
    <property type="match status" value="1"/>
</dbReference>
<keyword evidence="5" id="KW-1185">Reference proteome</keyword>
<keyword evidence="2" id="KW-0732">Signal</keyword>
<evidence type="ECO:0000313" key="4">
    <source>
        <dbReference type="EMBL" id="PYE50523.1"/>
    </source>
</evidence>
<evidence type="ECO:0000313" key="5">
    <source>
        <dbReference type="Proteomes" id="UP000248326"/>
    </source>
</evidence>
<dbReference type="AlphaFoldDB" id="A0A318S4X7"/>
<dbReference type="InterPro" id="IPR036423">
    <property type="entry name" value="SOD-like_Cu/Zn_dom_sf"/>
</dbReference>
<feature type="domain" description="CHRD" evidence="3">
    <location>
        <begin position="32"/>
        <end position="128"/>
    </location>
</feature>
<reference evidence="4 5" key="1">
    <citation type="submission" date="2018-06" db="EMBL/GenBank/DDBJ databases">
        <title>Genomic Encyclopedia of Type Strains, Phase IV (KMG-IV): sequencing the most valuable type-strain genomes for metagenomic binning, comparative biology and taxonomic classification.</title>
        <authorList>
            <person name="Goeker M."/>
        </authorList>
    </citation>
    <scope>NUCLEOTIDE SEQUENCE [LARGE SCALE GENOMIC DNA]</scope>
    <source>
        <strain evidence="4 5">DSM 18048</strain>
    </source>
</reference>
<evidence type="ECO:0000259" key="3">
    <source>
        <dbReference type="Pfam" id="PF07452"/>
    </source>
</evidence>